<evidence type="ECO:0000256" key="1">
    <source>
        <dbReference type="SAM" id="MobiDB-lite"/>
    </source>
</evidence>
<dbReference type="GO" id="GO:0004222">
    <property type="term" value="F:metalloendopeptidase activity"/>
    <property type="evidence" value="ECO:0007669"/>
    <property type="project" value="TreeGrafter"/>
</dbReference>
<name>A0AAD3CV53_9STRA</name>
<dbReference type="EMBL" id="BLLK01000045">
    <property type="protein sequence ID" value="GFH51149.1"/>
    <property type="molecule type" value="Genomic_DNA"/>
</dbReference>
<accession>A0AAD3CV53</accession>
<protein>
    <recommendedName>
        <fullName evidence="2">M23ase beta-sheet core domain-containing protein</fullName>
    </recommendedName>
</protein>
<evidence type="ECO:0000259" key="2">
    <source>
        <dbReference type="Pfam" id="PF01551"/>
    </source>
</evidence>
<feature type="compositionally biased region" description="Basic residues" evidence="1">
    <location>
        <begin position="1"/>
        <end position="15"/>
    </location>
</feature>
<feature type="region of interest" description="Disordered" evidence="1">
    <location>
        <begin position="1"/>
        <end position="24"/>
    </location>
</feature>
<dbReference type="AlphaFoldDB" id="A0AAD3CV53"/>
<dbReference type="SUPFAM" id="SSF51261">
    <property type="entry name" value="Duplicated hybrid motif"/>
    <property type="match status" value="1"/>
</dbReference>
<organism evidence="3 4">
    <name type="scientific">Chaetoceros tenuissimus</name>
    <dbReference type="NCBI Taxonomy" id="426638"/>
    <lineage>
        <taxon>Eukaryota</taxon>
        <taxon>Sar</taxon>
        <taxon>Stramenopiles</taxon>
        <taxon>Ochrophyta</taxon>
        <taxon>Bacillariophyta</taxon>
        <taxon>Coscinodiscophyceae</taxon>
        <taxon>Chaetocerotophycidae</taxon>
        <taxon>Chaetocerotales</taxon>
        <taxon>Chaetocerotaceae</taxon>
        <taxon>Chaetoceros</taxon>
    </lineage>
</organism>
<feature type="domain" description="M23ase beta-sheet core" evidence="2">
    <location>
        <begin position="197"/>
        <end position="299"/>
    </location>
</feature>
<dbReference type="InterPro" id="IPR016047">
    <property type="entry name" value="M23ase_b-sheet_dom"/>
</dbReference>
<dbReference type="PANTHER" id="PTHR21666:SF270">
    <property type="entry name" value="MUREIN HYDROLASE ACTIVATOR ENVC"/>
    <property type="match status" value="1"/>
</dbReference>
<dbReference type="InterPro" id="IPR050570">
    <property type="entry name" value="Cell_wall_metabolism_enzyme"/>
</dbReference>
<dbReference type="InterPro" id="IPR011055">
    <property type="entry name" value="Dup_hybrid_motif"/>
</dbReference>
<dbReference type="Gene3D" id="2.70.70.10">
    <property type="entry name" value="Glucose Permease (Domain IIA)"/>
    <property type="match status" value="1"/>
</dbReference>
<gene>
    <name evidence="3" type="ORF">CTEN210_07625</name>
</gene>
<dbReference type="Proteomes" id="UP001054902">
    <property type="component" value="Unassembled WGS sequence"/>
</dbReference>
<dbReference type="Pfam" id="PF01551">
    <property type="entry name" value="Peptidase_M23"/>
    <property type="match status" value="1"/>
</dbReference>
<keyword evidence="4" id="KW-1185">Reference proteome</keyword>
<reference evidence="3 4" key="1">
    <citation type="journal article" date="2021" name="Sci. Rep.">
        <title>The genome of the diatom Chaetoceros tenuissimus carries an ancient integrated fragment of an extant virus.</title>
        <authorList>
            <person name="Hongo Y."/>
            <person name="Kimura K."/>
            <person name="Takaki Y."/>
            <person name="Yoshida Y."/>
            <person name="Baba S."/>
            <person name="Kobayashi G."/>
            <person name="Nagasaki K."/>
            <person name="Hano T."/>
            <person name="Tomaru Y."/>
        </authorList>
    </citation>
    <scope>NUCLEOTIDE SEQUENCE [LARGE SCALE GENOMIC DNA]</scope>
    <source>
        <strain evidence="3 4">NIES-3715</strain>
    </source>
</reference>
<dbReference type="CDD" id="cd12797">
    <property type="entry name" value="M23_peptidase"/>
    <property type="match status" value="1"/>
</dbReference>
<comment type="caution">
    <text evidence="3">The sequence shown here is derived from an EMBL/GenBank/DDBJ whole genome shotgun (WGS) entry which is preliminary data.</text>
</comment>
<evidence type="ECO:0000313" key="3">
    <source>
        <dbReference type="EMBL" id="GFH51149.1"/>
    </source>
</evidence>
<sequence length="339" mass="37218">MPKKNKSKRKGKKNLNNKSLTKNHDMNFVQTAGQGCHIIRYNQPSNVLGWDTDVHEDDFGGQSIPDIAIDPDENTLTLCNVSNKIKVAYITVYEAVCIGQEKEFEAGSTTDNDGNSNSCVTFIVLSPALTFCTLCHIDVDDITLVRIESDVQEWKQHPDPGLEYKTPLRGFPLEGGPFLCTQGVGGHLTHYFSGNLHAIDFRCQEGTPLLAVEDGVVVQVTDGNTLTGIGVSNMFKWNSILLRHEIDAEESPIYTEYVHIKSSSVAVGDIVKKGDRIGFSGGVGFSPEPHLHFSVFKSDEADALSIGFYLEGQDGSPYQPKAGEYYNLLGKVEKPITSD</sequence>
<dbReference type="PANTHER" id="PTHR21666">
    <property type="entry name" value="PEPTIDASE-RELATED"/>
    <property type="match status" value="1"/>
</dbReference>
<evidence type="ECO:0000313" key="4">
    <source>
        <dbReference type="Proteomes" id="UP001054902"/>
    </source>
</evidence>
<proteinExistence type="predicted"/>